<keyword evidence="2" id="KW-1185">Reference proteome</keyword>
<reference evidence="1 2" key="1">
    <citation type="journal article" date="2019" name="Nat. Ecol. Evol.">
        <title>Megaphylogeny resolves global patterns of mushroom evolution.</title>
        <authorList>
            <person name="Varga T."/>
            <person name="Krizsan K."/>
            <person name="Foldi C."/>
            <person name="Dima B."/>
            <person name="Sanchez-Garcia M."/>
            <person name="Sanchez-Ramirez S."/>
            <person name="Szollosi G.J."/>
            <person name="Szarkandi J.G."/>
            <person name="Papp V."/>
            <person name="Albert L."/>
            <person name="Andreopoulos W."/>
            <person name="Angelini C."/>
            <person name="Antonin V."/>
            <person name="Barry K.W."/>
            <person name="Bougher N.L."/>
            <person name="Buchanan P."/>
            <person name="Buyck B."/>
            <person name="Bense V."/>
            <person name="Catcheside P."/>
            <person name="Chovatia M."/>
            <person name="Cooper J."/>
            <person name="Damon W."/>
            <person name="Desjardin D."/>
            <person name="Finy P."/>
            <person name="Geml J."/>
            <person name="Haridas S."/>
            <person name="Hughes K."/>
            <person name="Justo A."/>
            <person name="Karasinski D."/>
            <person name="Kautmanova I."/>
            <person name="Kiss B."/>
            <person name="Kocsube S."/>
            <person name="Kotiranta H."/>
            <person name="LaButti K.M."/>
            <person name="Lechner B.E."/>
            <person name="Liimatainen K."/>
            <person name="Lipzen A."/>
            <person name="Lukacs Z."/>
            <person name="Mihaltcheva S."/>
            <person name="Morgado L.N."/>
            <person name="Niskanen T."/>
            <person name="Noordeloos M.E."/>
            <person name="Ohm R.A."/>
            <person name="Ortiz-Santana B."/>
            <person name="Ovrebo C."/>
            <person name="Racz N."/>
            <person name="Riley R."/>
            <person name="Savchenko A."/>
            <person name="Shiryaev A."/>
            <person name="Soop K."/>
            <person name="Spirin V."/>
            <person name="Szebenyi C."/>
            <person name="Tomsovsky M."/>
            <person name="Tulloss R.E."/>
            <person name="Uehling J."/>
            <person name="Grigoriev I.V."/>
            <person name="Vagvolgyi C."/>
            <person name="Papp T."/>
            <person name="Martin F.M."/>
            <person name="Miettinen O."/>
            <person name="Hibbett D.S."/>
            <person name="Nagy L.G."/>
        </authorList>
    </citation>
    <scope>NUCLEOTIDE SEQUENCE [LARGE SCALE GENOMIC DNA]</scope>
    <source>
        <strain evidence="1 2">FP101781</strain>
    </source>
</reference>
<dbReference type="OrthoDB" id="3543113at2759"/>
<protein>
    <recommendedName>
        <fullName evidence="3">F-box domain-containing protein</fullName>
    </recommendedName>
</protein>
<dbReference type="STRING" id="71717.A0A4Y7SDR5"/>
<dbReference type="AlphaFoldDB" id="A0A4Y7SDR5"/>
<accession>A0A4Y7SDR5</accession>
<evidence type="ECO:0000313" key="2">
    <source>
        <dbReference type="Proteomes" id="UP000298030"/>
    </source>
</evidence>
<dbReference type="SUPFAM" id="SSF52047">
    <property type="entry name" value="RNI-like"/>
    <property type="match status" value="1"/>
</dbReference>
<comment type="caution">
    <text evidence="1">The sequence shown here is derived from an EMBL/GenBank/DDBJ whole genome shotgun (WGS) entry which is preliminary data.</text>
</comment>
<name>A0A4Y7SDR5_COPMI</name>
<evidence type="ECO:0008006" key="3">
    <source>
        <dbReference type="Google" id="ProtNLM"/>
    </source>
</evidence>
<proteinExistence type="predicted"/>
<organism evidence="1 2">
    <name type="scientific">Coprinellus micaceus</name>
    <name type="common">Glistening ink-cap mushroom</name>
    <name type="synonym">Coprinus micaceus</name>
    <dbReference type="NCBI Taxonomy" id="71717"/>
    <lineage>
        <taxon>Eukaryota</taxon>
        <taxon>Fungi</taxon>
        <taxon>Dikarya</taxon>
        <taxon>Basidiomycota</taxon>
        <taxon>Agaricomycotina</taxon>
        <taxon>Agaricomycetes</taxon>
        <taxon>Agaricomycetidae</taxon>
        <taxon>Agaricales</taxon>
        <taxon>Agaricineae</taxon>
        <taxon>Psathyrellaceae</taxon>
        <taxon>Coprinellus</taxon>
    </lineage>
</organism>
<dbReference type="EMBL" id="QPFP01000164">
    <property type="protein sequence ID" value="TEB19887.1"/>
    <property type="molecule type" value="Genomic_DNA"/>
</dbReference>
<sequence>MESLNSGDVPAVADLGLVRRKAKSASVPLASDEASSMVRASQLVGTSHDILPKILGDLKDLIASESATWKGKFSQLLIVNRPFFHHGADVLWDTMDSLEPAFKLLPWFSTPYTGIENHRYSGAADWERFITYSSRIKSYVLSSPPNLHMDPPWFMELFTLPDRPDPMFPALQRIHVSSSALTGPPLLFLLIGPALRSLHLVLIKSSIAQDNALSILPRLTTSTPHLQTFQYQGVFRPKLFLHVSKFASIISLDLGFLDGGDPRYLRDLRRLPHLERLTIHAPTFDVKSGREILLKPSLQSRSGLQTLRHQSITASGYQQCLIATVLSPRKLHSVVLEIGNATDAMAFHLCIGLYLSGNPSLRELVVSFKQVDRTPAPPSQSSTNRNDWPSAQVASGCFTHSLEASRHVQMLTITDMPPHIAILSYPNLIYATNSWELLCTLHIQVALPAGAELQDAETRLFARLFPGLSFLASNVWKHFPNMENLELHFDGGLIAEEDIYNQTHPRALNLTMILTLSLIS</sequence>
<evidence type="ECO:0000313" key="1">
    <source>
        <dbReference type="EMBL" id="TEB19887.1"/>
    </source>
</evidence>
<gene>
    <name evidence="1" type="ORF">FA13DRAFT_1820597</name>
</gene>
<dbReference type="Proteomes" id="UP000298030">
    <property type="component" value="Unassembled WGS sequence"/>
</dbReference>